<dbReference type="SUPFAM" id="SSF48452">
    <property type="entry name" value="TPR-like"/>
    <property type="match status" value="2"/>
</dbReference>
<reference evidence="5 6" key="1">
    <citation type="submission" date="2020-10" db="EMBL/GenBank/DDBJ databases">
        <title>Phylogeny of dyella-like bacteria.</title>
        <authorList>
            <person name="Fu J."/>
        </authorList>
    </citation>
    <scope>NUCLEOTIDE SEQUENCE [LARGE SCALE GENOMIC DNA]</scope>
    <source>
        <strain evidence="5 6">DHOB09</strain>
    </source>
</reference>
<protein>
    <submittedName>
        <fullName evidence="5">Transcriptional regulator</fullName>
    </submittedName>
</protein>
<dbReference type="Gene3D" id="1.10.10.10">
    <property type="entry name" value="Winged helix-like DNA-binding domain superfamily/Winged helix DNA-binding domain"/>
    <property type="match status" value="1"/>
</dbReference>
<dbReference type="Pfam" id="PF00486">
    <property type="entry name" value="Trans_reg_C"/>
    <property type="match status" value="1"/>
</dbReference>
<keyword evidence="3" id="KW-0472">Membrane</keyword>
<dbReference type="InterPro" id="IPR011990">
    <property type="entry name" value="TPR-like_helical_dom_sf"/>
</dbReference>
<dbReference type="EMBL" id="CP064030">
    <property type="protein sequence ID" value="QRN55627.1"/>
    <property type="molecule type" value="Genomic_DNA"/>
</dbReference>
<gene>
    <name evidence="5" type="ORF">ISN74_10045</name>
</gene>
<dbReference type="InterPro" id="IPR001867">
    <property type="entry name" value="OmpR/PhoB-type_DNA-bd"/>
</dbReference>
<dbReference type="InterPro" id="IPR036388">
    <property type="entry name" value="WH-like_DNA-bd_sf"/>
</dbReference>
<feature type="domain" description="OmpR/PhoB-type" evidence="4">
    <location>
        <begin position="3"/>
        <end position="101"/>
    </location>
</feature>
<dbReference type="PANTHER" id="PTHR47691:SF3">
    <property type="entry name" value="HTH-TYPE TRANSCRIPTIONAL REGULATOR RV0890C-RELATED"/>
    <property type="match status" value="1"/>
</dbReference>
<evidence type="ECO:0000256" key="1">
    <source>
        <dbReference type="ARBA" id="ARBA00023125"/>
    </source>
</evidence>
<dbReference type="InterPro" id="IPR016032">
    <property type="entry name" value="Sig_transdc_resp-reg_C-effctor"/>
</dbReference>
<dbReference type="RefSeq" id="WP_188799193.1">
    <property type="nucleotide sequence ID" value="NZ_BMIZ01000001.1"/>
</dbReference>
<dbReference type="SUPFAM" id="SSF46894">
    <property type="entry name" value="C-terminal effector domain of the bipartite response regulators"/>
    <property type="match status" value="1"/>
</dbReference>
<accession>A0ABX7GYP5</accession>
<dbReference type="Proteomes" id="UP000663181">
    <property type="component" value="Chromosome"/>
</dbReference>
<sequence length="793" mass="86344">MGNVIYHFGRFSLNPLARELREDGQSVALSASAFDCLVYLVEHRERPVGRDELISAVWGRADVSDSLLAQTIVRLRRVLGDAGNEQHSIKTIARVGYRWMLETQATEQSAIAPTDLPAIVAEISAGEGDDAESSSVAELRTVSMFRRLRYFVLAGALVVAGIGGYATWRELHPSASKTAIRFDKSSAIVLPADVHAPEDWNWLHFGLMDLISNRLRDASIPTENSQAVLDLLKDGMDASGSEFPSQTGFALVVRPQVTLSGDNWQVHLDAQGQGGRRWKADSSSTDVLKAVRGASDVLLAELGYGVKSVGERDSAISKSEFLQRIDAARLAGQPAAARALIDKAPAALRSDPEIAYVSASIDCDEGKAATCKQEMLDLLKGLDGSRNPGLYGEVLTTLGQIYQQEGDLAKGLATLTDAIHALDGHATEALANALLDRSYLEQVQWKLDEATADLGRARVTYALAGDAVGAAKADFEMGLLAERRAQLDAAISLLQRAYDQFQRMGMRSMLPTVLDGMADAQKMLLKFSDELTTTDRFWPLDAHDLGFMDRQARRELTMVRAIALADNGRTTEATTLADGLVNDVQPDDDAALLAETNKLLAEIALTLGDDERASALAVKALTPALESGDQRDYASTWLTRIQALLRLHRIDDARREVAAMDAWNNHLSFKDDWVNVYVIHAKAALLWSDGNHDGAVEQLKLAMNLAEKLGVPEVMVSIGQAYGIALLDTGQLNEAMAVSGRMSIWSNTDWRAAWLEACVYRALGQTDSWNAARTRTQQLAGDRPLPDLPGRLK</sequence>
<evidence type="ECO:0000256" key="3">
    <source>
        <dbReference type="SAM" id="Phobius"/>
    </source>
</evidence>
<dbReference type="SMART" id="SM00862">
    <property type="entry name" value="Trans_reg_C"/>
    <property type="match status" value="1"/>
</dbReference>
<keyword evidence="1 2" id="KW-0238">DNA-binding</keyword>
<keyword evidence="6" id="KW-1185">Reference proteome</keyword>
<evidence type="ECO:0000256" key="2">
    <source>
        <dbReference type="PROSITE-ProRule" id="PRU01091"/>
    </source>
</evidence>
<evidence type="ECO:0000259" key="4">
    <source>
        <dbReference type="PROSITE" id="PS51755"/>
    </source>
</evidence>
<dbReference type="PANTHER" id="PTHR47691">
    <property type="entry name" value="REGULATOR-RELATED"/>
    <property type="match status" value="1"/>
</dbReference>
<keyword evidence="3" id="KW-1133">Transmembrane helix</keyword>
<feature type="DNA-binding region" description="OmpR/PhoB-type" evidence="2">
    <location>
        <begin position="3"/>
        <end position="101"/>
    </location>
</feature>
<keyword evidence="3" id="KW-0812">Transmembrane</keyword>
<name>A0ABX7GYP5_9GAMM</name>
<organism evidence="5 6">
    <name type="scientific">Dyella caseinilytica</name>
    <dbReference type="NCBI Taxonomy" id="1849581"/>
    <lineage>
        <taxon>Bacteria</taxon>
        <taxon>Pseudomonadati</taxon>
        <taxon>Pseudomonadota</taxon>
        <taxon>Gammaproteobacteria</taxon>
        <taxon>Lysobacterales</taxon>
        <taxon>Rhodanobacteraceae</taxon>
        <taxon>Dyella</taxon>
    </lineage>
</organism>
<feature type="transmembrane region" description="Helical" evidence="3">
    <location>
        <begin position="150"/>
        <end position="168"/>
    </location>
</feature>
<evidence type="ECO:0000313" key="5">
    <source>
        <dbReference type="EMBL" id="QRN55627.1"/>
    </source>
</evidence>
<evidence type="ECO:0000313" key="6">
    <source>
        <dbReference type="Proteomes" id="UP000663181"/>
    </source>
</evidence>
<dbReference type="Gene3D" id="1.25.40.10">
    <property type="entry name" value="Tetratricopeptide repeat domain"/>
    <property type="match status" value="2"/>
</dbReference>
<dbReference type="PROSITE" id="PS51755">
    <property type="entry name" value="OMPR_PHOB"/>
    <property type="match status" value="1"/>
</dbReference>
<dbReference type="CDD" id="cd00383">
    <property type="entry name" value="trans_reg_C"/>
    <property type="match status" value="1"/>
</dbReference>
<proteinExistence type="predicted"/>